<reference evidence="6 7" key="1">
    <citation type="submission" date="2019-04" db="EMBL/GenBank/DDBJ databases">
        <title>Bacillus sediminilitoris sp. nov., isolated from a tidal flat sediment on the East China Sea.</title>
        <authorList>
            <person name="Wei Y."/>
            <person name="Mao H."/>
            <person name="Fang J."/>
        </authorList>
    </citation>
    <scope>NUCLEOTIDE SEQUENCE [LARGE SCALE GENOMIC DNA]</scope>
    <source>
        <strain evidence="6 7">DSL-17</strain>
    </source>
</reference>
<proteinExistence type="inferred from homology"/>
<dbReference type="InterPro" id="IPR007214">
    <property type="entry name" value="YbaK/aa-tRNA-synth-assoc-dom"/>
</dbReference>
<protein>
    <recommendedName>
        <fullName evidence="4">Cys-tRNA(Pro)/Cys-tRNA(Cys) deacylase</fullName>
        <ecNumber evidence="4">4.2.-.-</ecNumber>
    </recommendedName>
</protein>
<evidence type="ECO:0000259" key="5">
    <source>
        <dbReference type="Pfam" id="PF04073"/>
    </source>
</evidence>
<dbReference type="Proteomes" id="UP000310334">
    <property type="component" value="Unassembled WGS sequence"/>
</dbReference>
<accession>A0A4S4BX36</accession>
<name>A0A4S4BX36_9BACI</name>
<organism evidence="6 7">
    <name type="scientific">Metabacillus sediminilitoris</name>
    <dbReference type="NCBI Taxonomy" id="2567941"/>
    <lineage>
        <taxon>Bacteria</taxon>
        <taxon>Bacillati</taxon>
        <taxon>Bacillota</taxon>
        <taxon>Bacilli</taxon>
        <taxon>Bacillales</taxon>
        <taxon>Bacillaceae</taxon>
        <taxon>Metabacillus</taxon>
    </lineage>
</organism>
<dbReference type="RefSeq" id="WP_136354151.1">
    <property type="nucleotide sequence ID" value="NZ_CP046266.1"/>
</dbReference>
<evidence type="ECO:0000313" key="6">
    <source>
        <dbReference type="EMBL" id="THF79731.1"/>
    </source>
</evidence>
<dbReference type="OrthoDB" id="9809296at2"/>
<sequence length="156" mass="17398">MSSKTNAMRILDGNKIEYGILSYNANDGRIDGVAVAEKINRSCESVYKTLVLYREKDIYVFVIPVDSELDLKKAAKAAGQKKLDMLPVKELQKWTGYIRGGCSPVGMKRNYPTFIDNCANKLEKIVVSAGKIGFQIELDPLVLASLVKAQFYDVKK</sequence>
<dbReference type="InterPro" id="IPR036754">
    <property type="entry name" value="YbaK/aa-tRNA-synt-asso_dom_sf"/>
</dbReference>
<evidence type="ECO:0000256" key="2">
    <source>
        <dbReference type="ARBA" id="ARBA00022917"/>
    </source>
</evidence>
<dbReference type="SUPFAM" id="SSF55826">
    <property type="entry name" value="YbaK/ProRS associated domain"/>
    <property type="match status" value="1"/>
</dbReference>
<keyword evidence="2 4" id="KW-0648">Protein biosynthesis</keyword>
<feature type="domain" description="YbaK/aminoacyl-tRNA synthetase-associated" evidence="5">
    <location>
        <begin position="34"/>
        <end position="143"/>
    </location>
</feature>
<dbReference type="EC" id="4.2.-.-" evidence="4"/>
<dbReference type="PANTHER" id="PTHR30411:SF0">
    <property type="entry name" value="CYS-TRNA(PRO)_CYS-TRNA(CYS) DEACYLASE YBAK"/>
    <property type="match status" value="1"/>
</dbReference>
<dbReference type="NCBIfam" id="TIGR00011">
    <property type="entry name" value="YbaK_EbsC"/>
    <property type="match status" value="1"/>
</dbReference>
<evidence type="ECO:0000256" key="1">
    <source>
        <dbReference type="ARBA" id="ARBA00009798"/>
    </source>
</evidence>
<dbReference type="EMBL" id="SSNT01000008">
    <property type="protein sequence ID" value="THF79731.1"/>
    <property type="molecule type" value="Genomic_DNA"/>
</dbReference>
<comment type="similarity">
    <text evidence="1 4">Belongs to the prolyl-tRNA editing family. YbaK/EbsC subfamily.</text>
</comment>
<keyword evidence="3 4" id="KW-0456">Lyase</keyword>
<comment type="caution">
    <text evidence="6">The sequence shown here is derived from an EMBL/GenBank/DDBJ whole genome shotgun (WGS) entry which is preliminary data.</text>
</comment>
<dbReference type="GO" id="GO:0002161">
    <property type="term" value="F:aminoacyl-tRNA deacylase activity"/>
    <property type="evidence" value="ECO:0007669"/>
    <property type="project" value="InterPro"/>
</dbReference>
<evidence type="ECO:0000313" key="7">
    <source>
        <dbReference type="Proteomes" id="UP000310334"/>
    </source>
</evidence>
<dbReference type="CDD" id="cd00002">
    <property type="entry name" value="YbaK_deacylase"/>
    <property type="match status" value="1"/>
</dbReference>
<evidence type="ECO:0000256" key="4">
    <source>
        <dbReference type="PIRNR" id="PIRNR006181"/>
    </source>
</evidence>
<dbReference type="PANTHER" id="PTHR30411">
    <property type="entry name" value="CYTOPLASMIC PROTEIN"/>
    <property type="match status" value="1"/>
</dbReference>
<dbReference type="PIRSF" id="PIRSF006181">
    <property type="entry name" value="EbsC_YbaK"/>
    <property type="match status" value="1"/>
</dbReference>
<dbReference type="GO" id="GO:0006412">
    <property type="term" value="P:translation"/>
    <property type="evidence" value="ECO:0007669"/>
    <property type="project" value="UniProtKB-KW"/>
</dbReference>
<dbReference type="GO" id="GO:0016829">
    <property type="term" value="F:lyase activity"/>
    <property type="evidence" value="ECO:0007669"/>
    <property type="project" value="UniProtKB-KW"/>
</dbReference>
<keyword evidence="7" id="KW-1185">Reference proteome</keyword>
<dbReference type="Gene3D" id="3.90.960.10">
    <property type="entry name" value="YbaK/aminoacyl-tRNA synthetase-associated domain"/>
    <property type="match status" value="1"/>
</dbReference>
<dbReference type="InterPro" id="IPR004369">
    <property type="entry name" value="Prolyl-tRNA_editing_YbaK/EbsC"/>
</dbReference>
<dbReference type="AlphaFoldDB" id="A0A4S4BX36"/>
<dbReference type="Pfam" id="PF04073">
    <property type="entry name" value="tRNA_edit"/>
    <property type="match status" value="1"/>
</dbReference>
<evidence type="ECO:0000256" key="3">
    <source>
        <dbReference type="ARBA" id="ARBA00023239"/>
    </source>
</evidence>
<gene>
    <name evidence="6" type="primary">ybaK</name>
    <name evidence="6" type="ORF">E6W99_12035</name>
</gene>